<feature type="chain" id="PRO_5045452091" description="SMP-30/Gluconolactonase/LRE-like region domain-containing protein" evidence="1">
    <location>
        <begin position="21"/>
        <end position="285"/>
    </location>
</feature>
<evidence type="ECO:0000313" key="2">
    <source>
        <dbReference type="EMBL" id="MEE2565347.1"/>
    </source>
</evidence>
<dbReference type="Proteomes" id="UP001310692">
    <property type="component" value="Unassembled WGS sequence"/>
</dbReference>
<keyword evidence="3" id="KW-1185">Reference proteome</keyword>
<name>A0ABU7LUV7_9PROT</name>
<dbReference type="Gene3D" id="2.120.10.30">
    <property type="entry name" value="TolB, C-terminal domain"/>
    <property type="match status" value="1"/>
</dbReference>
<dbReference type="SUPFAM" id="SSF63825">
    <property type="entry name" value="YWTD domain"/>
    <property type="match status" value="1"/>
</dbReference>
<accession>A0ABU7LUV7</accession>
<evidence type="ECO:0008006" key="4">
    <source>
        <dbReference type="Google" id="ProtNLM"/>
    </source>
</evidence>
<proteinExistence type="predicted"/>
<evidence type="ECO:0000256" key="1">
    <source>
        <dbReference type="SAM" id="SignalP"/>
    </source>
</evidence>
<comment type="caution">
    <text evidence="2">The sequence shown here is derived from an EMBL/GenBank/DDBJ whole genome shotgun (WGS) entry which is preliminary data.</text>
</comment>
<dbReference type="RefSeq" id="WP_330194884.1">
    <property type="nucleotide sequence ID" value="NZ_JAZDRO010000001.1"/>
</dbReference>
<feature type="signal peptide" evidence="1">
    <location>
        <begin position="1"/>
        <end position="20"/>
    </location>
</feature>
<keyword evidence="1" id="KW-0732">Signal</keyword>
<dbReference type="EMBL" id="JAZDRO010000001">
    <property type="protein sequence ID" value="MEE2565347.1"/>
    <property type="molecule type" value="Genomic_DNA"/>
</dbReference>
<gene>
    <name evidence="2" type="ORF">V0U35_01545</name>
</gene>
<evidence type="ECO:0000313" key="3">
    <source>
        <dbReference type="Proteomes" id="UP001310692"/>
    </source>
</evidence>
<protein>
    <recommendedName>
        <fullName evidence="4">SMP-30/Gluconolactonase/LRE-like region domain-containing protein</fullName>
    </recommendedName>
</protein>
<dbReference type="InterPro" id="IPR011042">
    <property type="entry name" value="6-blade_b-propeller_TolB-like"/>
</dbReference>
<organism evidence="2 3">
    <name type="scientific">Hyphobacterium marinum</name>
    <dbReference type="NCBI Taxonomy" id="3116574"/>
    <lineage>
        <taxon>Bacteria</taxon>
        <taxon>Pseudomonadati</taxon>
        <taxon>Pseudomonadota</taxon>
        <taxon>Alphaproteobacteria</taxon>
        <taxon>Maricaulales</taxon>
        <taxon>Maricaulaceae</taxon>
        <taxon>Hyphobacterium</taxon>
    </lineage>
</organism>
<reference evidence="2 3" key="1">
    <citation type="submission" date="2024-01" db="EMBL/GenBank/DDBJ databases">
        <title>Hyphobacterium bacterium isolated from marine sediment.</title>
        <authorList>
            <person name="Zhao S."/>
        </authorList>
    </citation>
    <scope>NUCLEOTIDE SEQUENCE [LARGE SCALE GENOMIC DNA]</scope>
    <source>
        <strain evidence="2 3">Y60-23</strain>
    </source>
</reference>
<sequence>MRSLIAGILLYGTATTPVWAQDAGALAVTLEPVWRTGGFENPESALFVSETGFLYVSNVAGEGGDVDGNGYISRMTLDGEIETLRWAEEGLNAPKGLARHGDRIYVTDITDIVEIDLATGAVLSRHLAEGSRFLNDAIAGADGTIYVSDSGTARIYQLSGGIVSVWAEDPLMAAANGLWLEEDRMLLITMAGRLVAIDRESRNVTEIATGIGDGDGIAPLPGGGYLGNEWPGQTYHIAEDGTVTVLEDVRADETYTNDFTIVGNRVYTPHFNSGEVSAADIVVND</sequence>